<evidence type="ECO:0000256" key="2">
    <source>
        <dbReference type="SAM" id="MobiDB-lite"/>
    </source>
</evidence>
<organism evidence="3 4">
    <name type="scientific">Pristionchus pacificus</name>
    <name type="common">Parasitic nematode worm</name>
    <dbReference type="NCBI Taxonomy" id="54126"/>
    <lineage>
        <taxon>Eukaryota</taxon>
        <taxon>Metazoa</taxon>
        <taxon>Ecdysozoa</taxon>
        <taxon>Nematoda</taxon>
        <taxon>Chromadorea</taxon>
        <taxon>Rhabditida</taxon>
        <taxon>Rhabditina</taxon>
        <taxon>Diplogasteromorpha</taxon>
        <taxon>Diplogasteroidea</taxon>
        <taxon>Neodiplogasteridae</taxon>
        <taxon>Pristionchus</taxon>
    </lineage>
</organism>
<name>A0A2A6C6P1_PRIPA</name>
<feature type="region of interest" description="Disordered" evidence="2">
    <location>
        <begin position="1"/>
        <end position="20"/>
    </location>
</feature>
<feature type="coiled-coil region" evidence="1">
    <location>
        <begin position="152"/>
        <end position="314"/>
    </location>
</feature>
<dbReference type="Proteomes" id="UP000005239">
    <property type="component" value="Unassembled WGS sequence"/>
</dbReference>
<accession>A0A8R1UL02</accession>
<keyword evidence="1" id="KW-0175">Coiled coil</keyword>
<reference evidence="4" key="1">
    <citation type="journal article" date="2008" name="Nat. Genet.">
        <title>The Pristionchus pacificus genome provides a unique perspective on nematode lifestyle and parasitism.</title>
        <authorList>
            <person name="Dieterich C."/>
            <person name="Clifton S.W."/>
            <person name="Schuster L.N."/>
            <person name="Chinwalla A."/>
            <person name="Delehaunty K."/>
            <person name="Dinkelacker I."/>
            <person name="Fulton L."/>
            <person name="Fulton R."/>
            <person name="Godfrey J."/>
            <person name="Minx P."/>
            <person name="Mitreva M."/>
            <person name="Roeseler W."/>
            <person name="Tian H."/>
            <person name="Witte H."/>
            <person name="Yang S.P."/>
            <person name="Wilson R.K."/>
            <person name="Sommer R.J."/>
        </authorList>
    </citation>
    <scope>NUCLEOTIDE SEQUENCE [LARGE SCALE GENOMIC DNA]</scope>
    <source>
        <strain evidence="4">PS312</strain>
    </source>
</reference>
<reference evidence="3" key="2">
    <citation type="submission" date="2022-06" db="UniProtKB">
        <authorList>
            <consortium name="EnsemblMetazoa"/>
        </authorList>
    </citation>
    <scope>IDENTIFICATION</scope>
    <source>
        <strain evidence="3">PS312</strain>
    </source>
</reference>
<sequence length="342" mass="39111">METLFHMEPDQHLPTLSTQPAQLQPQPAAYQLHPVPTVGRPAFLRAYPQQPQMFLQLPHAQGVSQHQLQQYQLHLRRQREQADQSAQQLRLAAAGDAPLRKRVALAEQSSVNSTHKSSANKVLHCQPTTYYVSNGHAISAAATANNGRPPDAAALSVQLDRAQQEVYRLKVQIESMKRSAADLLKRGKEALMKEIEFKNEALAHLSKTKDVLQNDMNLLKEAQSELTLEMERRKTEIMSMEKDAIKKENEVVNGWANLEILLRTKEGELEEMRKINETLVQDNEALQMEIDGLKEQAQTKASDLVTEKVKLRENLTRREQEWKKMIEPFLRESDEEEMEEEL</sequence>
<feature type="compositionally biased region" description="Basic and acidic residues" evidence="2">
    <location>
        <begin position="1"/>
        <end position="11"/>
    </location>
</feature>
<evidence type="ECO:0000313" key="3">
    <source>
        <dbReference type="EnsemblMetazoa" id="PPA34630.1"/>
    </source>
</evidence>
<keyword evidence="4" id="KW-1185">Reference proteome</keyword>
<dbReference type="AlphaFoldDB" id="A0A2A6C6P1"/>
<evidence type="ECO:0000313" key="4">
    <source>
        <dbReference type="Proteomes" id="UP000005239"/>
    </source>
</evidence>
<gene>
    <name evidence="3" type="primary">WBGene00272999</name>
</gene>
<evidence type="ECO:0000256" key="1">
    <source>
        <dbReference type="SAM" id="Coils"/>
    </source>
</evidence>
<accession>A0A2A6C6P1</accession>
<dbReference type="EnsemblMetazoa" id="PPA34630.1">
    <property type="protein sequence ID" value="PPA34630.1"/>
    <property type="gene ID" value="WBGene00272999"/>
</dbReference>
<proteinExistence type="predicted"/>
<protein>
    <submittedName>
        <fullName evidence="3">Uncharacterized protein</fullName>
    </submittedName>
</protein>